<keyword evidence="4 5" id="KW-0234">DNA repair</keyword>
<comment type="similarity">
    <text evidence="1 5">Belongs to the DNA glycosylase MPG family.</text>
</comment>
<dbReference type="SUPFAM" id="SSF50486">
    <property type="entry name" value="FMT C-terminal domain-like"/>
    <property type="match status" value="1"/>
</dbReference>
<keyword evidence="3 5" id="KW-0378">Hydrolase</keyword>
<evidence type="ECO:0000256" key="1">
    <source>
        <dbReference type="ARBA" id="ARBA00009232"/>
    </source>
</evidence>
<dbReference type="EMBL" id="RWKW01000016">
    <property type="protein sequence ID" value="RST87479.1"/>
    <property type="molecule type" value="Genomic_DNA"/>
</dbReference>
<dbReference type="OrthoDB" id="9794313at2"/>
<evidence type="ECO:0000256" key="5">
    <source>
        <dbReference type="HAMAP-Rule" id="MF_00527"/>
    </source>
</evidence>
<dbReference type="Pfam" id="PF02245">
    <property type="entry name" value="Pur_DNA_glyco"/>
    <property type="match status" value="1"/>
</dbReference>
<keyword evidence="7" id="KW-0326">Glycosidase</keyword>
<proteinExistence type="inferred from homology"/>
<keyword evidence="8" id="KW-1185">Reference proteome</keyword>
<dbReference type="NCBIfam" id="TIGR00567">
    <property type="entry name" value="3mg"/>
    <property type="match status" value="1"/>
</dbReference>
<dbReference type="Gene3D" id="3.10.300.10">
    <property type="entry name" value="Methylpurine-DNA glycosylase (MPG)"/>
    <property type="match status" value="1"/>
</dbReference>
<accession>A0A3R9YUJ9</accession>
<evidence type="ECO:0000256" key="2">
    <source>
        <dbReference type="ARBA" id="ARBA00022763"/>
    </source>
</evidence>
<sequence length="220" mass="23540">MAPRFQGARRVLSTEQGRRGRLSPREAGGSTVREQCHPADFLDRPAVEVARALIGAVLTHDGVGGIVVETEAYEADDPASHSFSGPTARNAAMFGPPGHAYVYRSYGIHWCFNVVCRPGSAVLVRALEPTAGIPAMVRRRSMEDVRSLCSGPGKLCQALAISDAQNGMPIGRGALRLFLPPTSPTVVAGRRIGISKAVDRPWRFGLAGSRFLSKPLRPGE</sequence>
<evidence type="ECO:0000256" key="4">
    <source>
        <dbReference type="ARBA" id="ARBA00023204"/>
    </source>
</evidence>
<dbReference type="GO" id="GO:0003677">
    <property type="term" value="F:DNA binding"/>
    <property type="evidence" value="ECO:0007669"/>
    <property type="project" value="InterPro"/>
</dbReference>
<evidence type="ECO:0000256" key="6">
    <source>
        <dbReference type="SAM" id="MobiDB-lite"/>
    </source>
</evidence>
<evidence type="ECO:0000256" key="3">
    <source>
        <dbReference type="ARBA" id="ARBA00022801"/>
    </source>
</evidence>
<organism evidence="7 8">
    <name type="scientific">Aquibium carbonis</name>
    <dbReference type="NCBI Taxonomy" id="2495581"/>
    <lineage>
        <taxon>Bacteria</taxon>
        <taxon>Pseudomonadati</taxon>
        <taxon>Pseudomonadota</taxon>
        <taxon>Alphaproteobacteria</taxon>
        <taxon>Hyphomicrobiales</taxon>
        <taxon>Phyllobacteriaceae</taxon>
        <taxon>Aquibium</taxon>
    </lineage>
</organism>
<dbReference type="CDD" id="cd00540">
    <property type="entry name" value="AAG"/>
    <property type="match status" value="1"/>
</dbReference>
<dbReference type="HAMAP" id="MF_00527">
    <property type="entry name" value="3MGH"/>
    <property type="match status" value="1"/>
</dbReference>
<comment type="caution">
    <text evidence="7">The sequence shown here is derived from an EMBL/GenBank/DDBJ whole genome shotgun (WGS) entry which is preliminary data.</text>
</comment>
<dbReference type="PANTHER" id="PTHR10429:SF0">
    <property type="entry name" value="DNA-3-METHYLADENINE GLYCOSYLASE"/>
    <property type="match status" value="1"/>
</dbReference>
<dbReference type="InterPro" id="IPR036995">
    <property type="entry name" value="MPG_sf"/>
</dbReference>
<dbReference type="GO" id="GO:0003905">
    <property type="term" value="F:alkylbase DNA N-glycosylase activity"/>
    <property type="evidence" value="ECO:0007669"/>
    <property type="project" value="InterPro"/>
</dbReference>
<reference evidence="7 8" key="1">
    <citation type="submission" date="2018-12" db="EMBL/GenBank/DDBJ databases">
        <title>Mesorhizobium carbonis sp. nov., isolated from coal mine water.</title>
        <authorList>
            <person name="Xin W."/>
            <person name="Xu Z."/>
            <person name="Xiang F."/>
            <person name="Zhang J."/>
            <person name="Xi L."/>
            <person name="Liu J."/>
        </authorList>
    </citation>
    <scope>NUCLEOTIDE SEQUENCE [LARGE SCALE GENOMIC DNA]</scope>
    <source>
        <strain evidence="7 8">B2.3</strain>
    </source>
</reference>
<protein>
    <recommendedName>
        <fullName evidence="5">Putative 3-methyladenine DNA glycosylase</fullName>
        <ecNumber evidence="5">3.2.2.-</ecNumber>
    </recommendedName>
</protein>
<dbReference type="InterPro" id="IPR011034">
    <property type="entry name" value="Formyl_transferase-like_C_sf"/>
</dbReference>
<feature type="region of interest" description="Disordered" evidence="6">
    <location>
        <begin position="1"/>
        <end position="33"/>
    </location>
</feature>
<dbReference type="FunFam" id="3.10.300.10:FF:000001">
    <property type="entry name" value="Putative 3-methyladenine DNA glycosylase"/>
    <property type="match status" value="1"/>
</dbReference>
<dbReference type="EC" id="3.2.2.-" evidence="5"/>
<dbReference type="Proteomes" id="UP000278398">
    <property type="component" value="Unassembled WGS sequence"/>
</dbReference>
<gene>
    <name evidence="7" type="ORF">EJC49_05235</name>
</gene>
<dbReference type="InterPro" id="IPR003180">
    <property type="entry name" value="MPG"/>
</dbReference>
<dbReference type="NCBIfam" id="NF002003">
    <property type="entry name" value="PRK00802.1-3"/>
    <property type="match status" value="1"/>
</dbReference>
<evidence type="ECO:0000313" key="8">
    <source>
        <dbReference type="Proteomes" id="UP000278398"/>
    </source>
</evidence>
<evidence type="ECO:0000313" key="7">
    <source>
        <dbReference type="EMBL" id="RST87479.1"/>
    </source>
</evidence>
<keyword evidence="2 5" id="KW-0227">DNA damage</keyword>
<name>A0A3R9YUJ9_9HYPH</name>
<dbReference type="AlphaFoldDB" id="A0A3R9YUJ9"/>
<dbReference type="GO" id="GO:0006284">
    <property type="term" value="P:base-excision repair"/>
    <property type="evidence" value="ECO:0007669"/>
    <property type="project" value="InterPro"/>
</dbReference>
<dbReference type="PANTHER" id="PTHR10429">
    <property type="entry name" value="DNA-3-METHYLADENINE GLYCOSYLASE"/>
    <property type="match status" value="1"/>
</dbReference>